<keyword evidence="2" id="KW-0812">Transmembrane</keyword>
<feature type="transmembrane region" description="Helical" evidence="2">
    <location>
        <begin position="135"/>
        <end position="157"/>
    </location>
</feature>
<name>A0A395MET3_9HYPO</name>
<dbReference type="Proteomes" id="UP000265631">
    <property type="component" value="Unassembled WGS sequence"/>
</dbReference>
<feature type="compositionally biased region" description="Basic and acidic residues" evidence="1">
    <location>
        <begin position="292"/>
        <end position="313"/>
    </location>
</feature>
<sequence>MASTLLFAGILGPLGGLFIVWSLLYLRAKALPPKENESTSTTFFYWFRVAFYVLELIAELAILCMEEKAEQPPHPGQVTPEECKKWLDPDGFLQKYKTSLWMASLVTYTWFYFILKMNVLLPVSPATKRPNSWGWWWLTPIALIELSTSLATTIYLVRINKGVHECSPTDAECTRTRRVELARDTFVTSMNDVLTYLYFGATSLMSVPKVPKRQMLVITIFGLSGVVATVLAGFRAWEVSQPSKNGPFKVDHPRILMIAEMFAVIAASTIFTITSLWLEGRKKKEELEAGIKKAEEEKKKKEEEEAAKRKPTPECEDAAQFCNLWSKRRG</sequence>
<keyword evidence="4" id="KW-1185">Reference proteome</keyword>
<feature type="transmembrane region" description="Helical" evidence="2">
    <location>
        <begin position="5"/>
        <end position="25"/>
    </location>
</feature>
<feature type="transmembrane region" description="Helical" evidence="2">
    <location>
        <begin position="98"/>
        <end position="115"/>
    </location>
</feature>
<protein>
    <submittedName>
        <fullName evidence="3">Uncharacterized protein</fullName>
    </submittedName>
</protein>
<dbReference type="EMBL" id="PXXK01000306">
    <property type="protein sequence ID" value="RFN46345.1"/>
    <property type="molecule type" value="Genomic_DNA"/>
</dbReference>
<evidence type="ECO:0000313" key="4">
    <source>
        <dbReference type="Proteomes" id="UP000265631"/>
    </source>
</evidence>
<dbReference type="AlphaFoldDB" id="A0A395MET3"/>
<comment type="caution">
    <text evidence="3">The sequence shown here is derived from an EMBL/GenBank/DDBJ whole genome shotgun (WGS) entry which is preliminary data.</text>
</comment>
<reference evidence="3 4" key="1">
    <citation type="journal article" date="2018" name="PLoS Pathog.">
        <title>Evolution of structural diversity of trichothecenes, a family of toxins produced by plant pathogenic and entomopathogenic fungi.</title>
        <authorList>
            <person name="Proctor R.H."/>
            <person name="McCormick S.P."/>
            <person name="Kim H.S."/>
            <person name="Cardoza R.E."/>
            <person name="Stanley A.M."/>
            <person name="Lindo L."/>
            <person name="Kelly A."/>
            <person name="Brown D.W."/>
            <person name="Lee T."/>
            <person name="Vaughan M.M."/>
            <person name="Alexander N.J."/>
            <person name="Busman M."/>
            <person name="Gutierrez S."/>
        </authorList>
    </citation>
    <scope>NUCLEOTIDE SEQUENCE [LARGE SCALE GENOMIC DNA]</scope>
    <source>
        <strain evidence="3 4">NRRL 13405</strain>
    </source>
</reference>
<feature type="transmembrane region" description="Helical" evidence="2">
    <location>
        <begin position="215"/>
        <end position="235"/>
    </location>
</feature>
<evidence type="ECO:0000313" key="3">
    <source>
        <dbReference type="EMBL" id="RFN46345.1"/>
    </source>
</evidence>
<keyword evidence="2" id="KW-1133">Transmembrane helix</keyword>
<accession>A0A395MET3</accession>
<evidence type="ECO:0000256" key="2">
    <source>
        <dbReference type="SAM" id="Phobius"/>
    </source>
</evidence>
<feature type="region of interest" description="Disordered" evidence="1">
    <location>
        <begin position="292"/>
        <end position="315"/>
    </location>
</feature>
<feature type="transmembrane region" description="Helical" evidence="2">
    <location>
        <begin position="255"/>
        <end position="278"/>
    </location>
</feature>
<evidence type="ECO:0000256" key="1">
    <source>
        <dbReference type="SAM" id="MobiDB-lite"/>
    </source>
</evidence>
<organism evidence="3 4">
    <name type="scientific">Fusarium flagelliforme</name>
    <dbReference type="NCBI Taxonomy" id="2675880"/>
    <lineage>
        <taxon>Eukaryota</taxon>
        <taxon>Fungi</taxon>
        <taxon>Dikarya</taxon>
        <taxon>Ascomycota</taxon>
        <taxon>Pezizomycotina</taxon>
        <taxon>Sordariomycetes</taxon>
        <taxon>Hypocreomycetidae</taxon>
        <taxon>Hypocreales</taxon>
        <taxon>Nectriaceae</taxon>
        <taxon>Fusarium</taxon>
        <taxon>Fusarium incarnatum-equiseti species complex</taxon>
    </lineage>
</organism>
<keyword evidence="2" id="KW-0472">Membrane</keyword>
<proteinExistence type="predicted"/>
<gene>
    <name evidence="3" type="ORF">FIE12Z_9419</name>
</gene>
<feature type="transmembrane region" description="Helical" evidence="2">
    <location>
        <begin position="45"/>
        <end position="65"/>
    </location>
</feature>